<dbReference type="OrthoDB" id="5525374at2"/>
<proteinExistence type="predicted"/>
<organism evidence="2 3">
    <name type="scientific">Roseateles puraquae</name>
    <dbReference type="NCBI Taxonomy" id="431059"/>
    <lineage>
        <taxon>Bacteria</taxon>
        <taxon>Pseudomonadati</taxon>
        <taxon>Pseudomonadota</taxon>
        <taxon>Betaproteobacteria</taxon>
        <taxon>Burkholderiales</taxon>
        <taxon>Sphaerotilaceae</taxon>
        <taxon>Roseateles</taxon>
    </lineage>
</organism>
<dbReference type="SUPFAM" id="SSF55729">
    <property type="entry name" value="Acyl-CoA N-acyltransferases (Nat)"/>
    <property type="match status" value="1"/>
</dbReference>
<protein>
    <submittedName>
        <fullName evidence="2">GNAT family N-acetyltransferase</fullName>
    </submittedName>
</protein>
<gene>
    <name evidence="2" type="ORF">CDO81_08795</name>
</gene>
<keyword evidence="2" id="KW-0808">Transferase</keyword>
<keyword evidence="3" id="KW-1185">Reference proteome</keyword>
<dbReference type="AlphaFoldDB" id="A0A254N9G9"/>
<evidence type="ECO:0000313" key="3">
    <source>
        <dbReference type="Proteomes" id="UP000197446"/>
    </source>
</evidence>
<dbReference type="PANTHER" id="PTHR43617:SF30">
    <property type="entry name" value="HISTONE ACETYLTRANSFERASE"/>
    <property type="match status" value="1"/>
</dbReference>
<dbReference type="InterPro" id="IPR000182">
    <property type="entry name" value="GNAT_dom"/>
</dbReference>
<dbReference type="EMBL" id="NISI01000002">
    <property type="protein sequence ID" value="OWR04666.1"/>
    <property type="molecule type" value="Genomic_DNA"/>
</dbReference>
<dbReference type="PROSITE" id="PS51186">
    <property type="entry name" value="GNAT"/>
    <property type="match status" value="1"/>
</dbReference>
<feature type="domain" description="N-acetyltransferase" evidence="1">
    <location>
        <begin position="3"/>
        <end position="156"/>
    </location>
</feature>
<dbReference type="InterPro" id="IPR050276">
    <property type="entry name" value="MshD_Acetyltransferase"/>
</dbReference>
<dbReference type="Gene3D" id="3.40.630.30">
    <property type="match status" value="1"/>
</dbReference>
<dbReference type="InterPro" id="IPR016181">
    <property type="entry name" value="Acyl_CoA_acyltransferase"/>
</dbReference>
<evidence type="ECO:0000259" key="1">
    <source>
        <dbReference type="PROSITE" id="PS51186"/>
    </source>
</evidence>
<dbReference type="PANTHER" id="PTHR43617">
    <property type="entry name" value="L-AMINO ACID N-ACETYLTRANSFERASE"/>
    <property type="match status" value="1"/>
</dbReference>
<comment type="caution">
    <text evidence="2">The sequence shown here is derived from an EMBL/GenBank/DDBJ whole genome shotgun (WGS) entry which is preliminary data.</text>
</comment>
<dbReference type="CDD" id="cd04301">
    <property type="entry name" value="NAT_SF"/>
    <property type="match status" value="1"/>
</dbReference>
<dbReference type="Proteomes" id="UP000197446">
    <property type="component" value="Unassembled WGS sequence"/>
</dbReference>
<dbReference type="GO" id="GO:0016747">
    <property type="term" value="F:acyltransferase activity, transferring groups other than amino-acyl groups"/>
    <property type="evidence" value="ECO:0007669"/>
    <property type="project" value="InterPro"/>
</dbReference>
<evidence type="ECO:0000313" key="2">
    <source>
        <dbReference type="EMBL" id="OWR04666.1"/>
    </source>
</evidence>
<sequence length="174" mass="19347">MHYRLRPASPADEPWQLAIYASVRADELAALGWPADDRDAFIALQHRAQQQHYRQHFPQAACDLILVNDAVAGRLWVDSRPDRLHILDIALLPAFRAQGLGTRCLRTLAAQAAASGRHLSIQVEVHNPARRLYERLGFAAEGEVQGLYQAMLWPVGGKAARDGPPWGRPAPIRP</sequence>
<accession>A0A254N9G9</accession>
<reference evidence="2 3" key="1">
    <citation type="journal article" date="2007" name="Int. J. Syst. Evol. Microbiol.">
        <title>Description of Pelomonas aquatica sp. nov. and Pelomonas puraquae sp. nov., isolated from industrial and haemodialysis water.</title>
        <authorList>
            <person name="Gomila M."/>
            <person name="Bowien B."/>
            <person name="Falsen E."/>
            <person name="Moore E.R."/>
            <person name="Lalucat J."/>
        </authorList>
    </citation>
    <scope>NUCLEOTIDE SEQUENCE [LARGE SCALE GENOMIC DNA]</scope>
    <source>
        <strain evidence="2 3">CCUG 52769</strain>
    </source>
</reference>
<dbReference type="Pfam" id="PF00583">
    <property type="entry name" value="Acetyltransf_1"/>
    <property type="match status" value="1"/>
</dbReference>
<dbReference type="RefSeq" id="WP_088482801.1">
    <property type="nucleotide sequence ID" value="NZ_JBCNLH010000005.1"/>
</dbReference>
<name>A0A254N9G9_9BURK</name>